<accession>A0A5N5TAX2</accession>
<organism evidence="1 2">
    <name type="scientific">Armadillidium nasatum</name>
    <dbReference type="NCBI Taxonomy" id="96803"/>
    <lineage>
        <taxon>Eukaryota</taxon>
        <taxon>Metazoa</taxon>
        <taxon>Ecdysozoa</taxon>
        <taxon>Arthropoda</taxon>
        <taxon>Crustacea</taxon>
        <taxon>Multicrustacea</taxon>
        <taxon>Malacostraca</taxon>
        <taxon>Eumalacostraca</taxon>
        <taxon>Peracarida</taxon>
        <taxon>Isopoda</taxon>
        <taxon>Oniscidea</taxon>
        <taxon>Crinocheta</taxon>
        <taxon>Armadillidiidae</taxon>
        <taxon>Armadillidium</taxon>
    </lineage>
</organism>
<comment type="caution">
    <text evidence="1">The sequence shown here is derived from an EMBL/GenBank/DDBJ whole genome shotgun (WGS) entry which is preliminary data.</text>
</comment>
<dbReference type="AlphaFoldDB" id="A0A5N5TAX2"/>
<reference evidence="1 2" key="1">
    <citation type="journal article" date="2019" name="PLoS Biol.">
        <title>Sex chromosomes control vertical transmission of feminizing Wolbachia symbionts in an isopod.</title>
        <authorList>
            <person name="Becking T."/>
            <person name="Chebbi M.A."/>
            <person name="Giraud I."/>
            <person name="Moumen B."/>
            <person name="Laverre T."/>
            <person name="Caubet Y."/>
            <person name="Peccoud J."/>
            <person name="Gilbert C."/>
            <person name="Cordaux R."/>
        </authorList>
    </citation>
    <scope>NUCLEOTIDE SEQUENCE [LARGE SCALE GENOMIC DNA]</scope>
    <source>
        <strain evidence="1">ANa2</strain>
        <tissue evidence="1">Whole body excluding digestive tract and cuticle</tissue>
    </source>
</reference>
<dbReference type="Proteomes" id="UP000326759">
    <property type="component" value="Unassembled WGS sequence"/>
</dbReference>
<name>A0A5N5TAX2_9CRUS</name>
<dbReference type="OrthoDB" id="432953at2759"/>
<dbReference type="GO" id="GO:0005797">
    <property type="term" value="C:Golgi medial cisterna"/>
    <property type="evidence" value="ECO:0007669"/>
    <property type="project" value="TreeGrafter"/>
</dbReference>
<dbReference type="PANTHER" id="PTHR21575:SF12">
    <property type="entry name" value="PROTEIN HID1"/>
    <property type="match status" value="1"/>
</dbReference>
<keyword evidence="2" id="KW-1185">Reference proteome</keyword>
<evidence type="ECO:0000313" key="1">
    <source>
        <dbReference type="EMBL" id="KAB7502245.1"/>
    </source>
</evidence>
<dbReference type="GO" id="GO:0016020">
    <property type="term" value="C:membrane"/>
    <property type="evidence" value="ECO:0007669"/>
    <property type="project" value="TreeGrafter"/>
</dbReference>
<sequence>MGNADTKLQFRKAVVQLISKTQPIDASDDSFWEQFWGDHDTSIQDVFTLIPASEIRALREEAPSNLATLCYKAVEKLVRSADTGCSTHQEQSQVLNCVRILTRIIPYIFEDGDWRGFFWSNLPSKEDEECIPLAHSLIYALCDLLFCPDFTVSPNRKSGPDKHEDLQTIDSCEYIWEAGVGFAHSPPHIPAHESNRTEILKLILTCFSQTIYQPSSDSWTLANRWISVFTSADNRHALPLFTSLLNVSSLPDNLFINYLSRIHREEDFAFVLKGFTKLLTNPLQQTYLPHSAKKVNFHQELFVFLWKFCDYNKV</sequence>
<dbReference type="GO" id="GO:0000138">
    <property type="term" value="C:Golgi trans cisterna"/>
    <property type="evidence" value="ECO:0007669"/>
    <property type="project" value="TreeGrafter"/>
</dbReference>
<protein>
    <submittedName>
        <fullName evidence="1">Protein HID1</fullName>
    </submittedName>
</protein>
<dbReference type="Pfam" id="PF12722">
    <property type="entry name" value="Hid1"/>
    <property type="match status" value="2"/>
</dbReference>
<evidence type="ECO:0000313" key="2">
    <source>
        <dbReference type="Proteomes" id="UP000326759"/>
    </source>
</evidence>
<gene>
    <name evidence="1" type="primary">Hid1</name>
    <name evidence="1" type="ORF">Anas_10260</name>
</gene>
<proteinExistence type="predicted"/>
<dbReference type="PANTHER" id="PTHR21575">
    <property type="entry name" value="PROTEIN HID1"/>
    <property type="match status" value="1"/>
</dbReference>
<dbReference type="EMBL" id="SEYY01008173">
    <property type="protein sequence ID" value="KAB7502245.1"/>
    <property type="molecule type" value="Genomic_DNA"/>
</dbReference>
<dbReference type="InterPro" id="IPR026705">
    <property type="entry name" value="Hid-1/Ecm30"/>
</dbReference>